<dbReference type="GO" id="GO:0005829">
    <property type="term" value="C:cytosol"/>
    <property type="evidence" value="ECO:0007669"/>
    <property type="project" value="TreeGrafter"/>
</dbReference>
<feature type="active site" evidence="13">
    <location>
        <position position="191"/>
    </location>
</feature>
<name>A0A1M5TNW4_9BACI</name>
<feature type="binding site" evidence="14">
    <location>
        <begin position="191"/>
        <end position="192"/>
    </location>
    <ligand>
        <name>ATP</name>
        <dbReference type="ChEBI" id="CHEBI:30616"/>
    </ligand>
</feature>
<keyword evidence="7 15" id="KW-0460">Magnesium</keyword>
<dbReference type="FunFam" id="3.30.470.20:FF:000008">
    <property type="entry name" value="D-alanine--D-alanine ligase"/>
    <property type="match status" value="1"/>
</dbReference>
<dbReference type="InterPro" id="IPR005905">
    <property type="entry name" value="D_ala_D_ala"/>
</dbReference>
<comment type="pathway">
    <text evidence="12">Cell wall biogenesis; peptidoglycan biosynthesis.</text>
</comment>
<feature type="active site" evidence="13">
    <location>
        <position position="16"/>
    </location>
</feature>
<sequence length="357" mass="39675">MSKLNVGLLFGGESREHEVSLQSASNVAKALDVTKFNLIPIAISKDGKWLYADSIDKIIINQEHPQHIELDVSRSKLAIFPGDKYQFMEIDKLKPIPKLDVIFSVLHGGSGENGSMNGLFNILRVPCVGSSLLSSAICMDKDLTKKLLRYNNVKVANYVSVTKETKDVFTYQELKETLGEELFIKPNAEGSSIGVHKVTNEQEFTKAVANALLYDEKILIEERIIGKEIECAVLGNQEPEASTTGEITFDSNFYSYEAKYISSSAAKISIPSSLSECLSSKVAKLSIDIFKILGCKGLARIDFFITESKEIYVNEINALPGFTNISMYPKLWEFSGVKYKDLITKLIMLALDREDAL</sequence>
<dbReference type="PIRSF" id="PIRSF039102">
    <property type="entry name" value="Ddl/VanB"/>
    <property type="match status" value="1"/>
</dbReference>
<feature type="binding site" evidence="14">
    <location>
        <begin position="314"/>
        <end position="315"/>
    </location>
    <ligand>
        <name>ATP</name>
        <dbReference type="ChEBI" id="CHEBI:30616"/>
    </ligand>
</feature>
<evidence type="ECO:0000259" key="17">
    <source>
        <dbReference type="PROSITE" id="PS50975"/>
    </source>
</evidence>
<feature type="active site" evidence="13">
    <location>
        <position position="326"/>
    </location>
</feature>
<dbReference type="AlphaFoldDB" id="A0A1M5TNW4"/>
<keyword evidence="5 14" id="KW-0547">Nucleotide-binding</keyword>
<dbReference type="InterPro" id="IPR011761">
    <property type="entry name" value="ATP-grasp"/>
</dbReference>
<dbReference type="PROSITE" id="PS00844">
    <property type="entry name" value="DALA_DALA_LIGASE_2"/>
    <property type="match status" value="1"/>
</dbReference>
<dbReference type="UniPathway" id="UPA00219"/>
<comment type="cofactor">
    <cofactor evidence="15">
        <name>Mg(2+)</name>
        <dbReference type="ChEBI" id="CHEBI:18420"/>
    </cofactor>
    <cofactor evidence="15">
        <name>Mn(2+)</name>
        <dbReference type="ChEBI" id="CHEBI:29035"/>
    </cofactor>
    <text evidence="15">Binds 2 magnesium or manganese ions per subunit.</text>
</comment>
<comment type="similarity">
    <text evidence="2 12">Belongs to the D-alanine--D-alanine ligase family.</text>
</comment>
<keyword evidence="4 15" id="KW-0479">Metal-binding</keyword>
<evidence type="ECO:0000256" key="1">
    <source>
        <dbReference type="ARBA" id="ARBA00001936"/>
    </source>
</evidence>
<proteinExistence type="inferred from homology"/>
<evidence type="ECO:0000256" key="12">
    <source>
        <dbReference type="HAMAP-Rule" id="MF_00047"/>
    </source>
</evidence>
<feature type="binding site" evidence="15">
    <location>
        <position position="302"/>
    </location>
    <ligand>
        <name>Mg(2+)</name>
        <dbReference type="ChEBI" id="CHEBI:18420"/>
        <label>1</label>
    </ligand>
</feature>
<dbReference type="GO" id="GO:0008716">
    <property type="term" value="F:D-alanine-D-alanine ligase activity"/>
    <property type="evidence" value="ECO:0007669"/>
    <property type="project" value="UniProtKB-UniRule"/>
</dbReference>
<evidence type="ECO:0000256" key="16">
    <source>
        <dbReference type="PROSITE-ProRule" id="PRU00409"/>
    </source>
</evidence>
<dbReference type="SUPFAM" id="SSF52440">
    <property type="entry name" value="PreATP-grasp domain"/>
    <property type="match status" value="1"/>
</dbReference>
<feature type="binding site" evidence="15">
    <location>
        <position position="315"/>
    </location>
    <ligand>
        <name>Mg(2+)</name>
        <dbReference type="ChEBI" id="CHEBI:18420"/>
        <label>2</label>
    </ligand>
</feature>
<gene>
    <name evidence="12" type="primary">ddl</name>
    <name evidence="18" type="ORF">SAMN05421807_10882</name>
</gene>
<dbReference type="GO" id="GO:0005524">
    <property type="term" value="F:ATP binding"/>
    <property type="evidence" value="ECO:0007669"/>
    <property type="project" value="UniProtKB-UniRule"/>
</dbReference>
<evidence type="ECO:0000256" key="6">
    <source>
        <dbReference type="ARBA" id="ARBA00022840"/>
    </source>
</evidence>
<dbReference type="PROSITE" id="PS50975">
    <property type="entry name" value="ATP_GRASP"/>
    <property type="match status" value="1"/>
</dbReference>
<evidence type="ECO:0000256" key="13">
    <source>
        <dbReference type="PIRSR" id="PIRSR039102-1"/>
    </source>
</evidence>
<comment type="subcellular location">
    <subcellularLocation>
        <location evidence="12">Cytoplasm</location>
    </subcellularLocation>
</comment>
<dbReference type="NCBIfam" id="NF002378">
    <property type="entry name" value="PRK01372.1"/>
    <property type="match status" value="1"/>
</dbReference>
<dbReference type="HAMAP" id="MF_00047">
    <property type="entry name" value="Dala_Dala_lig"/>
    <property type="match status" value="1"/>
</dbReference>
<keyword evidence="10 15" id="KW-0464">Manganese</keyword>
<dbReference type="GO" id="GO:0071555">
    <property type="term" value="P:cell wall organization"/>
    <property type="evidence" value="ECO:0007669"/>
    <property type="project" value="UniProtKB-KW"/>
</dbReference>
<evidence type="ECO:0000313" key="18">
    <source>
        <dbReference type="EMBL" id="SHH52378.1"/>
    </source>
</evidence>
<dbReference type="SUPFAM" id="SSF56059">
    <property type="entry name" value="Glutathione synthetase ATP-binding domain-like"/>
    <property type="match status" value="1"/>
</dbReference>
<feature type="binding site" evidence="14">
    <location>
        <begin position="183"/>
        <end position="185"/>
    </location>
    <ligand>
        <name>ATP</name>
        <dbReference type="ChEBI" id="CHEBI:30616"/>
    </ligand>
</feature>
<evidence type="ECO:0000256" key="4">
    <source>
        <dbReference type="ARBA" id="ARBA00022723"/>
    </source>
</evidence>
<dbReference type="PANTHER" id="PTHR23132:SF25">
    <property type="entry name" value="D-ALANINE--D-ALANINE LIGASE A"/>
    <property type="match status" value="1"/>
</dbReference>
<evidence type="ECO:0000256" key="2">
    <source>
        <dbReference type="ARBA" id="ARBA00010871"/>
    </source>
</evidence>
<comment type="function">
    <text evidence="12">Cell wall formation.</text>
</comment>
<comment type="cofactor">
    <cofactor evidence="1">
        <name>Mn(2+)</name>
        <dbReference type="ChEBI" id="CHEBI:29035"/>
    </cofactor>
</comment>
<keyword evidence="12" id="KW-0963">Cytoplasm</keyword>
<dbReference type="EC" id="6.3.2.4" evidence="12"/>
<keyword evidence="9 12" id="KW-0573">Peptidoglycan synthesis</keyword>
<dbReference type="InterPro" id="IPR000291">
    <property type="entry name" value="D-Ala_lig_Van_CS"/>
</dbReference>
<evidence type="ECO:0000256" key="7">
    <source>
        <dbReference type="ARBA" id="ARBA00022842"/>
    </source>
</evidence>
<feature type="binding site" evidence="15">
    <location>
        <position position="315"/>
    </location>
    <ligand>
        <name>Mg(2+)</name>
        <dbReference type="ChEBI" id="CHEBI:18420"/>
        <label>1</label>
    </ligand>
</feature>
<dbReference type="GO" id="GO:0046872">
    <property type="term" value="F:metal ion binding"/>
    <property type="evidence" value="ECO:0007669"/>
    <property type="project" value="UniProtKB-KW"/>
</dbReference>
<evidence type="ECO:0000256" key="11">
    <source>
        <dbReference type="ARBA" id="ARBA00023316"/>
    </source>
</evidence>
<dbReference type="Gene3D" id="3.30.1490.20">
    <property type="entry name" value="ATP-grasp fold, A domain"/>
    <property type="match status" value="1"/>
</dbReference>
<dbReference type="InterPro" id="IPR013815">
    <property type="entry name" value="ATP_grasp_subdomain_1"/>
</dbReference>
<evidence type="ECO:0000256" key="10">
    <source>
        <dbReference type="ARBA" id="ARBA00023211"/>
    </source>
</evidence>
<keyword evidence="8 12" id="KW-0133">Cell shape</keyword>
<feature type="binding site" evidence="14">
    <location>
        <begin position="221"/>
        <end position="228"/>
    </location>
    <ligand>
        <name>ATP</name>
        <dbReference type="ChEBI" id="CHEBI:30616"/>
    </ligand>
</feature>
<dbReference type="Gene3D" id="3.40.50.20">
    <property type="match status" value="1"/>
</dbReference>
<dbReference type="PANTHER" id="PTHR23132">
    <property type="entry name" value="D-ALANINE--D-ALANINE LIGASE"/>
    <property type="match status" value="1"/>
</dbReference>
<keyword evidence="3 12" id="KW-0436">Ligase</keyword>
<keyword evidence="19" id="KW-1185">Reference proteome</keyword>
<dbReference type="Pfam" id="PF01820">
    <property type="entry name" value="Dala_Dala_lig_N"/>
    <property type="match status" value="1"/>
</dbReference>
<dbReference type="NCBIfam" id="NF002528">
    <property type="entry name" value="PRK01966.1-4"/>
    <property type="match status" value="1"/>
</dbReference>
<dbReference type="InterPro" id="IPR011127">
    <property type="entry name" value="Dala_Dala_lig_N"/>
</dbReference>
<feature type="binding site" evidence="15">
    <location>
        <position position="317"/>
    </location>
    <ligand>
        <name>Mg(2+)</name>
        <dbReference type="ChEBI" id="CHEBI:18420"/>
        <label>2</label>
    </ligand>
</feature>
<dbReference type="Proteomes" id="UP000184079">
    <property type="component" value="Unassembled WGS sequence"/>
</dbReference>
<dbReference type="Pfam" id="PF07478">
    <property type="entry name" value="Dala_Dala_lig_C"/>
    <property type="match status" value="1"/>
</dbReference>
<dbReference type="InterPro" id="IPR016185">
    <property type="entry name" value="PreATP-grasp_dom_sf"/>
</dbReference>
<evidence type="ECO:0000256" key="9">
    <source>
        <dbReference type="ARBA" id="ARBA00022984"/>
    </source>
</evidence>
<evidence type="ECO:0000256" key="5">
    <source>
        <dbReference type="ARBA" id="ARBA00022741"/>
    </source>
</evidence>
<evidence type="ECO:0000256" key="14">
    <source>
        <dbReference type="PIRSR" id="PIRSR039102-2"/>
    </source>
</evidence>
<dbReference type="NCBIfam" id="TIGR01205">
    <property type="entry name" value="D_ala_D_alaTIGR"/>
    <property type="match status" value="1"/>
</dbReference>
<dbReference type="OrthoDB" id="9813261at2"/>
<organism evidence="18 19">
    <name type="scientific">Virgibacillus chiguensis</name>
    <dbReference type="NCBI Taxonomy" id="411959"/>
    <lineage>
        <taxon>Bacteria</taxon>
        <taxon>Bacillati</taxon>
        <taxon>Bacillota</taxon>
        <taxon>Bacilli</taxon>
        <taxon>Bacillales</taxon>
        <taxon>Bacillaceae</taxon>
        <taxon>Virgibacillus</taxon>
    </lineage>
</organism>
<reference evidence="19" key="1">
    <citation type="submission" date="2016-11" db="EMBL/GenBank/DDBJ databases">
        <authorList>
            <person name="Varghese N."/>
            <person name="Submissions S."/>
        </authorList>
    </citation>
    <scope>NUCLEOTIDE SEQUENCE [LARGE SCALE GENOMIC DNA]</scope>
    <source>
        <strain evidence="19">CGMCC 1.6496</strain>
    </source>
</reference>
<evidence type="ECO:0000256" key="15">
    <source>
        <dbReference type="PIRSR" id="PIRSR039102-3"/>
    </source>
</evidence>
<accession>A0A1M5TNW4</accession>
<dbReference type="GO" id="GO:0008360">
    <property type="term" value="P:regulation of cell shape"/>
    <property type="evidence" value="ECO:0007669"/>
    <property type="project" value="UniProtKB-KW"/>
</dbReference>
<dbReference type="GO" id="GO:0009252">
    <property type="term" value="P:peptidoglycan biosynthetic process"/>
    <property type="evidence" value="ECO:0007669"/>
    <property type="project" value="UniProtKB-UniRule"/>
</dbReference>
<dbReference type="Gene3D" id="3.30.470.20">
    <property type="entry name" value="ATP-grasp fold, B domain"/>
    <property type="match status" value="1"/>
</dbReference>
<feature type="domain" description="ATP-grasp" evidence="17">
    <location>
        <begin position="145"/>
        <end position="348"/>
    </location>
</feature>
<dbReference type="InterPro" id="IPR011095">
    <property type="entry name" value="Dala_Dala_lig_C"/>
</dbReference>
<evidence type="ECO:0000256" key="8">
    <source>
        <dbReference type="ARBA" id="ARBA00022960"/>
    </source>
</evidence>
<evidence type="ECO:0000256" key="3">
    <source>
        <dbReference type="ARBA" id="ARBA00022598"/>
    </source>
</evidence>
<keyword evidence="11 12" id="KW-0961">Cell wall biogenesis/degradation</keyword>
<keyword evidence="6 16" id="KW-0067">ATP-binding</keyword>
<dbReference type="EMBL" id="FQXD01000008">
    <property type="protein sequence ID" value="SHH52378.1"/>
    <property type="molecule type" value="Genomic_DNA"/>
</dbReference>
<protein>
    <recommendedName>
        <fullName evidence="12">D-alanine--D-alanine ligase</fullName>
        <ecNumber evidence="12">6.3.2.4</ecNumber>
    </recommendedName>
    <alternativeName>
        <fullName evidence="12">D-Ala-D-Ala ligase</fullName>
    </alternativeName>
    <alternativeName>
        <fullName evidence="12">D-alanylalanine synthetase</fullName>
    </alternativeName>
</protein>
<comment type="catalytic activity">
    <reaction evidence="12">
        <text>2 D-alanine + ATP = D-alanyl-D-alanine + ADP + phosphate + H(+)</text>
        <dbReference type="Rhea" id="RHEA:11224"/>
        <dbReference type="ChEBI" id="CHEBI:15378"/>
        <dbReference type="ChEBI" id="CHEBI:30616"/>
        <dbReference type="ChEBI" id="CHEBI:43474"/>
        <dbReference type="ChEBI" id="CHEBI:57416"/>
        <dbReference type="ChEBI" id="CHEBI:57822"/>
        <dbReference type="ChEBI" id="CHEBI:456216"/>
        <dbReference type="EC" id="6.3.2.4"/>
    </reaction>
</comment>
<feature type="binding site" evidence="14">
    <location>
        <position position="141"/>
    </location>
    <ligand>
        <name>ATP</name>
        <dbReference type="ChEBI" id="CHEBI:30616"/>
    </ligand>
</feature>
<dbReference type="RefSeq" id="WP_073008706.1">
    <property type="nucleotide sequence ID" value="NZ_FQXD01000008.1"/>
</dbReference>
<evidence type="ECO:0000313" key="19">
    <source>
        <dbReference type="Proteomes" id="UP000184079"/>
    </source>
</evidence>